<gene>
    <name evidence="1" type="ORF">MetMK1DRAFT_00024570</name>
</gene>
<protein>
    <submittedName>
        <fullName evidence="1">Uncharacterized protein</fullName>
    </submittedName>
</protein>
<proteinExistence type="predicted"/>
<dbReference type="OrthoDB" id="43512at2157"/>
<accession>H2C7A8</accession>
<keyword evidence="2" id="KW-1185">Reference proteome</keyword>
<sequence length="81" mass="9005">MPEDGVYDVECKNTRTNVVSLLPNGVEVERRPRDVVHCPLGHKLHSDLNGALNILRKAANLVVSTVRKPLSFLVEHNRVAP</sequence>
<dbReference type="AlphaFoldDB" id="H2C7A8"/>
<evidence type="ECO:0000313" key="1">
    <source>
        <dbReference type="EMBL" id="EHP68034.1"/>
    </source>
</evidence>
<evidence type="ECO:0000313" key="2">
    <source>
        <dbReference type="Proteomes" id="UP000003980"/>
    </source>
</evidence>
<dbReference type="HOGENOM" id="CLU_2565817_0_0_2"/>
<dbReference type="Proteomes" id="UP000003980">
    <property type="component" value="Unassembled WGS sequence"/>
</dbReference>
<dbReference type="eggNOG" id="arCOG00683">
    <property type="taxonomic scope" value="Archaea"/>
</dbReference>
<organism evidence="1 2">
    <name type="scientific">Metallosphaera yellowstonensis MK1</name>
    <dbReference type="NCBI Taxonomy" id="671065"/>
    <lineage>
        <taxon>Archaea</taxon>
        <taxon>Thermoproteota</taxon>
        <taxon>Thermoprotei</taxon>
        <taxon>Sulfolobales</taxon>
        <taxon>Sulfolobaceae</taxon>
        <taxon>Metallosphaera</taxon>
    </lineage>
</organism>
<name>H2C7A8_9CREN</name>
<reference evidence="1 2" key="1">
    <citation type="submission" date="2012-01" db="EMBL/GenBank/DDBJ databases">
        <title>Improved High-Quality Draft sequence of Metallosphaera yellowstonensis MK1.</title>
        <authorList>
            <consortium name="US DOE Joint Genome Institute"/>
            <person name="Lucas S."/>
            <person name="Han J."/>
            <person name="Cheng J.-F."/>
            <person name="Goodwin L."/>
            <person name="Pitluck S."/>
            <person name="Peters L."/>
            <person name="Teshima H."/>
            <person name="Detter J.C."/>
            <person name="Han C."/>
            <person name="Tapia R."/>
            <person name="Land M."/>
            <person name="Hauser L."/>
            <person name="Kyrpides N."/>
            <person name="Kozubal M."/>
            <person name="Macur R.E."/>
            <person name="Jay Z."/>
            <person name="Inskeep W."/>
            <person name="Woyke T."/>
        </authorList>
    </citation>
    <scope>NUCLEOTIDE SEQUENCE [LARGE SCALE GENOMIC DNA]</scope>
    <source>
        <strain evidence="1 2">MK1</strain>
    </source>
</reference>
<dbReference type="STRING" id="671065.MetMK1DRAFT_00024570"/>
<dbReference type="RefSeq" id="WP_009074044.1">
    <property type="nucleotide sequence ID" value="NZ_JH597770.1"/>
</dbReference>
<dbReference type="EMBL" id="JH597770">
    <property type="protein sequence ID" value="EHP68034.1"/>
    <property type="molecule type" value="Genomic_DNA"/>
</dbReference>